<keyword evidence="1" id="KW-0732">Signal</keyword>
<evidence type="ECO:0000313" key="3">
    <source>
        <dbReference type="Proteomes" id="UP000694394"/>
    </source>
</evidence>
<organism evidence="2 3">
    <name type="scientific">Microcebus murinus</name>
    <name type="common">Gray mouse lemur</name>
    <name type="synonym">Lemur murinus</name>
    <dbReference type="NCBI Taxonomy" id="30608"/>
    <lineage>
        <taxon>Eukaryota</taxon>
        <taxon>Metazoa</taxon>
        <taxon>Chordata</taxon>
        <taxon>Craniata</taxon>
        <taxon>Vertebrata</taxon>
        <taxon>Euteleostomi</taxon>
        <taxon>Mammalia</taxon>
        <taxon>Eutheria</taxon>
        <taxon>Euarchontoglires</taxon>
        <taxon>Primates</taxon>
        <taxon>Strepsirrhini</taxon>
        <taxon>Lemuriformes</taxon>
        <taxon>Cheirogaleidae</taxon>
        <taxon>Microcebus</taxon>
    </lineage>
</organism>
<reference evidence="2" key="2">
    <citation type="submission" date="2025-08" db="UniProtKB">
        <authorList>
            <consortium name="Ensembl"/>
        </authorList>
    </citation>
    <scope>IDENTIFICATION</scope>
</reference>
<feature type="signal peptide" evidence="1">
    <location>
        <begin position="1"/>
        <end position="27"/>
    </location>
</feature>
<proteinExistence type="predicted"/>
<dbReference type="AlphaFoldDB" id="A0A8C5YFW6"/>
<feature type="chain" id="PRO_5034532740" evidence="1">
    <location>
        <begin position="28"/>
        <end position="88"/>
    </location>
</feature>
<accession>A0A8C5YFW6</accession>
<reference evidence="2" key="1">
    <citation type="submission" date="2016-12" db="EMBL/GenBank/DDBJ databases">
        <title>Mouse lemur reference genome and diversity panel.</title>
        <authorList>
            <person name="Harris R."/>
            <person name="Larsen P."/>
            <person name="Liu Y."/>
            <person name="Hughes D.S."/>
            <person name="Murali S."/>
            <person name="Raveendran M."/>
            <person name="Korchina V."/>
            <person name="Wang M."/>
            <person name="Jhangiani S."/>
            <person name="Bandaranaike D."/>
            <person name="Bellair M."/>
            <person name="Blankenburg K."/>
            <person name="Chao H."/>
            <person name="Dahdouli M."/>
            <person name="Dinh H."/>
            <person name="Doddapaneni H."/>
            <person name="English A."/>
            <person name="Firestine M."/>
            <person name="Gnanaolivu R."/>
            <person name="Gross S."/>
            <person name="Hernandez B."/>
            <person name="Javaid M."/>
            <person name="Jayaseelan J."/>
            <person name="Jones J."/>
            <person name="Khan Z."/>
            <person name="Kovar C."/>
            <person name="Kurapati P."/>
            <person name="Le B."/>
            <person name="Lee S."/>
            <person name="Li M."/>
            <person name="Mathew T."/>
            <person name="Narasimhan A."/>
            <person name="Ngo D."/>
            <person name="Nguyen L."/>
            <person name="Okwuonu G."/>
            <person name="Ongeri F."/>
            <person name="Osuji N."/>
            <person name="Pu L.-L."/>
            <person name="Puazo M."/>
            <person name="Quiroz J."/>
            <person name="Raj R."/>
            <person name="Rajbhandari K."/>
            <person name="Reid J.G."/>
            <person name="Santibanez J."/>
            <person name="Sexton D."/>
            <person name="Skinner E."/>
            <person name="Vee V."/>
            <person name="Weissenberger G."/>
            <person name="Wu Y."/>
            <person name="Xin Y."/>
            <person name="Han Y."/>
            <person name="Campbell C."/>
            <person name="Brown A."/>
            <person name="Sullivan B."/>
            <person name="Shelton J."/>
            <person name="Brown S."/>
            <person name="Dudchenko O."/>
            <person name="Machol I."/>
            <person name="Durand N."/>
            <person name="Shamim M."/>
            <person name="Lieberman A."/>
            <person name="Muzny D.M."/>
            <person name="Richards S."/>
            <person name="Yoder A."/>
            <person name="Worley K.C."/>
            <person name="Rogers J."/>
            <person name="Gibbs R.A."/>
        </authorList>
    </citation>
    <scope>NUCLEOTIDE SEQUENCE [LARGE SCALE GENOMIC DNA]</scope>
</reference>
<evidence type="ECO:0000313" key="2">
    <source>
        <dbReference type="Ensembl" id="ENSMICP00000050810.1"/>
    </source>
</evidence>
<reference evidence="2" key="3">
    <citation type="submission" date="2025-09" db="UniProtKB">
        <authorList>
            <consortium name="Ensembl"/>
        </authorList>
    </citation>
    <scope>IDENTIFICATION</scope>
</reference>
<dbReference type="Proteomes" id="UP000694394">
    <property type="component" value="Chromosome 1"/>
</dbReference>
<name>A0A8C5YFW6_MICMU</name>
<dbReference type="EMBL" id="ABDC03000837">
    <property type="status" value="NOT_ANNOTATED_CDS"/>
    <property type="molecule type" value="Genomic_DNA"/>
</dbReference>
<keyword evidence="3" id="KW-1185">Reference proteome</keyword>
<protein>
    <submittedName>
        <fullName evidence="2">Uncharacterized protein</fullName>
    </submittedName>
</protein>
<sequence>GSSGGGKIKLFPAVLLISRWGLTLVQADLEHLISSDPPASAFHSARITGVRITGVSHRGQPKSFDLNDTGDCSHFPYLVTCAQIYIAM</sequence>
<evidence type="ECO:0000256" key="1">
    <source>
        <dbReference type="SAM" id="SignalP"/>
    </source>
</evidence>
<dbReference type="Ensembl" id="ENSMICT00000073004.1">
    <property type="protein sequence ID" value="ENSMICP00000050810.1"/>
    <property type="gene ID" value="ENSMICG00000049473.1"/>
</dbReference>